<reference evidence="3" key="1">
    <citation type="submission" date="2019-10" db="EMBL/GenBank/DDBJ databases">
        <authorList>
            <consortium name="DOE Joint Genome Institute"/>
            <person name="Kuo A."/>
            <person name="Miyauchi S."/>
            <person name="Kiss E."/>
            <person name="Drula E."/>
            <person name="Kohler A."/>
            <person name="Sanchez-Garcia M."/>
            <person name="Andreopoulos B."/>
            <person name="Barry K.W."/>
            <person name="Bonito G."/>
            <person name="Buee M."/>
            <person name="Carver A."/>
            <person name="Chen C."/>
            <person name="Cichocki N."/>
            <person name="Clum A."/>
            <person name="Culley D."/>
            <person name="Crous P.W."/>
            <person name="Fauchery L."/>
            <person name="Girlanda M."/>
            <person name="Hayes R."/>
            <person name="Keri Z."/>
            <person name="LaButti K."/>
            <person name="Lipzen A."/>
            <person name="Lombard V."/>
            <person name="Magnuson J."/>
            <person name="Maillard F."/>
            <person name="Morin E."/>
            <person name="Murat C."/>
            <person name="Nolan M."/>
            <person name="Ohm R."/>
            <person name="Pangilinan J."/>
            <person name="Pereira M."/>
            <person name="Perotto S."/>
            <person name="Peter M."/>
            <person name="Riley R."/>
            <person name="Sitrit Y."/>
            <person name="Stielow B."/>
            <person name="Szollosi G."/>
            <person name="Zifcakova L."/>
            <person name="Stursova M."/>
            <person name="Spatafora J.W."/>
            <person name="Tedersoo L."/>
            <person name="Vaario L.-M."/>
            <person name="Yamada A."/>
            <person name="Yan M."/>
            <person name="Wang P."/>
            <person name="Xu J."/>
            <person name="Bruns T."/>
            <person name="Baldrian P."/>
            <person name="Vilgalys R."/>
            <person name="Henrissat B."/>
            <person name="Grigoriev I.V."/>
            <person name="Hibbett D."/>
            <person name="Nagy L.G."/>
            <person name="Martin F.M."/>
        </authorList>
    </citation>
    <scope>NUCLEOTIDE SEQUENCE</scope>
    <source>
        <strain evidence="3">Prilba</strain>
    </source>
</reference>
<dbReference type="EMBL" id="WHVB01000005">
    <property type="protein sequence ID" value="KAF8482596.1"/>
    <property type="molecule type" value="Genomic_DNA"/>
</dbReference>
<organism evidence="3 4">
    <name type="scientific">Russula ochroleuca</name>
    <dbReference type="NCBI Taxonomy" id="152965"/>
    <lineage>
        <taxon>Eukaryota</taxon>
        <taxon>Fungi</taxon>
        <taxon>Dikarya</taxon>
        <taxon>Basidiomycota</taxon>
        <taxon>Agaricomycotina</taxon>
        <taxon>Agaricomycetes</taxon>
        <taxon>Russulales</taxon>
        <taxon>Russulaceae</taxon>
        <taxon>Russula</taxon>
    </lineage>
</organism>
<evidence type="ECO:0000313" key="3">
    <source>
        <dbReference type="EMBL" id="KAF8482596.1"/>
    </source>
</evidence>
<feature type="signal peptide" evidence="2">
    <location>
        <begin position="1"/>
        <end position="18"/>
    </location>
</feature>
<sequence length="95" mass="10435">MLFVIQVISVMIAPLVMSHDREGPRRTAKLIPLSLLKHSSVNHPIMSSIPGLQQFTVKGLHYDPISRTPHVIRNPNAHRRGGHQPGGTCGPQYAA</sequence>
<evidence type="ECO:0008006" key="5">
    <source>
        <dbReference type="Google" id="ProtNLM"/>
    </source>
</evidence>
<feature type="region of interest" description="Disordered" evidence="1">
    <location>
        <begin position="72"/>
        <end position="95"/>
    </location>
</feature>
<comment type="caution">
    <text evidence="3">The sequence shown here is derived from an EMBL/GenBank/DDBJ whole genome shotgun (WGS) entry which is preliminary data.</text>
</comment>
<evidence type="ECO:0000256" key="1">
    <source>
        <dbReference type="SAM" id="MobiDB-lite"/>
    </source>
</evidence>
<keyword evidence="4" id="KW-1185">Reference proteome</keyword>
<keyword evidence="2" id="KW-0732">Signal</keyword>
<dbReference type="AlphaFoldDB" id="A0A9P5MZT2"/>
<feature type="chain" id="PRO_5040505356" description="Secreted protein" evidence="2">
    <location>
        <begin position="19"/>
        <end position="95"/>
    </location>
</feature>
<proteinExistence type="predicted"/>
<name>A0A9P5MZT2_9AGAM</name>
<gene>
    <name evidence="3" type="ORF">DFH94DRAFT_372360</name>
</gene>
<dbReference type="Proteomes" id="UP000759537">
    <property type="component" value="Unassembled WGS sequence"/>
</dbReference>
<reference evidence="3" key="2">
    <citation type="journal article" date="2020" name="Nat. Commun.">
        <title>Large-scale genome sequencing of mycorrhizal fungi provides insights into the early evolution of symbiotic traits.</title>
        <authorList>
            <person name="Miyauchi S."/>
            <person name="Kiss E."/>
            <person name="Kuo A."/>
            <person name="Drula E."/>
            <person name="Kohler A."/>
            <person name="Sanchez-Garcia M."/>
            <person name="Morin E."/>
            <person name="Andreopoulos B."/>
            <person name="Barry K.W."/>
            <person name="Bonito G."/>
            <person name="Buee M."/>
            <person name="Carver A."/>
            <person name="Chen C."/>
            <person name="Cichocki N."/>
            <person name="Clum A."/>
            <person name="Culley D."/>
            <person name="Crous P.W."/>
            <person name="Fauchery L."/>
            <person name="Girlanda M."/>
            <person name="Hayes R.D."/>
            <person name="Keri Z."/>
            <person name="LaButti K."/>
            <person name="Lipzen A."/>
            <person name="Lombard V."/>
            <person name="Magnuson J."/>
            <person name="Maillard F."/>
            <person name="Murat C."/>
            <person name="Nolan M."/>
            <person name="Ohm R.A."/>
            <person name="Pangilinan J."/>
            <person name="Pereira M.F."/>
            <person name="Perotto S."/>
            <person name="Peter M."/>
            <person name="Pfister S."/>
            <person name="Riley R."/>
            <person name="Sitrit Y."/>
            <person name="Stielow J.B."/>
            <person name="Szollosi G."/>
            <person name="Zifcakova L."/>
            <person name="Stursova M."/>
            <person name="Spatafora J.W."/>
            <person name="Tedersoo L."/>
            <person name="Vaario L.M."/>
            <person name="Yamada A."/>
            <person name="Yan M."/>
            <person name="Wang P."/>
            <person name="Xu J."/>
            <person name="Bruns T."/>
            <person name="Baldrian P."/>
            <person name="Vilgalys R."/>
            <person name="Dunand C."/>
            <person name="Henrissat B."/>
            <person name="Grigoriev I.V."/>
            <person name="Hibbett D."/>
            <person name="Nagy L.G."/>
            <person name="Martin F.M."/>
        </authorList>
    </citation>
    <scope>NUCLEOTIDE SEQUENCE</scope>
    <source>
        <strain evidence="3">Prilba</strain>
    </source>
</reference>
<evidence type="ECO:0000313" key="4">
    <source>
        <dbReference type="Proteomes" id="UP000759537"/>
    </source>
</evidence>
<accession>A0A9P5MZT2</accession>
<protein>
    <recommendedName>
        <fullName evidence="5">Secreted protein</fullName>
    </recommendedName>
</protein>
<evidence type="ECO:0000256" key="2">
    <source>
        <dbReference type="SAM" id="SignalP"/>
    </source>
</evidence>